<feature type="region of interest" description="Disordered" evidence="1">
    <location>
        <begin position="65"/>
        <end position="87"/>
    </location>
</feature>
<reference evidence="2 3" key="1">
    <citation type="submission" date="2024-02" db="EMBL/GenBank/DDBJ databases">
        <title>A draft genome for the cacao thread blight pathogen Marasmius crinis-equi.</title>
        <authorList>
            <person name="Cohen S.P."/>
            <person name="Baruah I.K."/>
            <person name="Amoako-Attah I."/>
            <person name="Bukari Y."/>
            <person name="Meinhardt L.W."/>
            <person name="Bailey B.A."/>
        </authorList>
    </citation>
    <scope>NUCLEOTIDE SEQUENCE [LARGE SCALE GENOMIC DNA]</scope>
    <source>
        <strain evidence="2 3">GH-76</strain>
    </source>
</reference>
<sequence>MSSPHTPKVCLVSVTSEHLDIEISPTGEQCRYEGSRPLMTLTLDAAQLADAFLIRLAFPNARFKPSDENHAELPCSPTQLSEYSTTEPDPIPQFPSHLFRSPATQSVTEPDSSPLFKGWESRGCRRPRSPIQAEDSITESDVSPVTTSRRTLDNTSTRPITATPVRFLSPGDRDKQTMLSQSALEHQAHLTPEKQARVRNIIPMKRSAVDPEYADHVEESQEDEIEV</sequence>
<comment type="caution">
    <text evidence="2">The sequence shown here is derived from an EMBL/GenBank/DDBJ whole genome shotgun (WGS) entry which is preliminary data.</text>
</comment>
<evidence type="ECO:0000313" key="2">
    <source>
        <dbReference type="EMBL" id="KAL0568046.1"/>
    </source>
</evidence>
<feature type="region of interest" description="Disordered" evidence="1">
    <location>
        <begin position="103"/>
        <end position="157"/>
    </location>
</feature>
<evidence type="ECO:0000256" key="1">
    <source>
        <dbReference type="SAM" id="MobiDB-lite"/>
    </source>
</evidence>
<feature type="region of interest" description="Disordered" evidence="1">
    <location>
        <begin position="206"/>
        <end position="227"/>
    </location>
</feature>
<name>A0ABR3EZ38_9AGAR</name>
<organism evidence="2 3">
    <name type="scientific">Marasmius crinis-equi</name>
    <dbReference type="NCBI Taxonomy" id="585013"/>
    <lineage>
        <taxon>Eukaryota</taxon>
        <taxon>Fungi</taxon>
        <taxon>Dikarya</taxon>
        <taxon>Basidiomycota</taxon>
        <taxon>Agaricomycotina</taxon>
        <taxon>Agaricomycetes</taxon>
        <taxon>Agaricomycetidae</taxon>
        <taxon>Agaricales</taxon>
        <taxon>Marasmiineae</taxon>
        <taxon>Marasmiaceae</taxon>
        <taxon>Marasmius</taxon>
    </lineage>
</organism>
<gene>
    <name evidence="2" type="ORF">V5O48_013947</name>
</gene>
<feature type="compositionally biased region" description="Basic and acidic residues" evidence="1">
    <location>
        <begin position="207"/>
        <end position="219"/>
    </location>
</feature>
<keyword evidence="3" id="KW-1185">Reference proteome</keyword>
<proteinExistence type="predicted"/>
<dbReference type="Proteomes" id="UP001465976">
    <property type="component" value="Unassembled WGS sequence"/>
</dbReference>
<feature type="compositionally biased region" description="Polar residues" evidence="1">
    <location>
        <begin position="139"/>
        <end position="157"/>
    </location>
</feature>
<evidence type="ECO:0000313" key="3">
    <source>
        <dbReference type="Proteomes" id="UP001465976"/>
    </source>
</evidence>
<protein>
    <submittedName>
        <fullName evidence="2">Uncharacterized protein</fullName>
    </submittedName>
</protein>
<feature type="compositionally biased region" description="Polar residues" evidence="1">
    <location>
        <begin position="76"/>
        <end position="87"/>
    </location>
</feature>
<accession>A0ABR3EZ38</accession>
<dbReference type="EMBL" id="JBAHYK010001428">
    <property type="protein sequence ID" value="KAL0568046.1"/>
    <property type="molecule type" value="Genomic_DNA"/>
</dbReference>